<dbReference type="GO" id="GO:0007131">
    <property type="term" value="P:reciprocal meiotic recombination"/>
    <property type="evidence" value="ECO:0007669"/>
    <property type="project" value="InterPro"/>
</dbReference>
<dbReference type="PANTHER" id="PTHR46740">
    <property type="entry name" value="PROTEIN DYAD"/>
    <property type="match status" value="1"/>
</dbReference>
<feature type="coiled-coil region" evidence="1">
    <location>
        <begin position="484"/>
        <end position="588"/>
    </location>
</feature>
<protein>
    <recommendedName>
        <fullName evidence="3">PTC1-like winged helix-turn-helix domain-containing protein</fullName>
    </recommendedName>
</protein>
<evidence type="ECO:0000259" key="3">
    <source>
        <dbReference type="Pfam" id="PF25874"/>
    </source>
</evidence>
<dbReference type="PANTHER" id="PTHR46740:SF6">
    <property type="entry name" value="OS12G0623300 PROTEIN"/>
    <property type="match status" value="1"/>
</dbReference>
<feature type="region of interest" description="Disordered" evidence="2">
    <location>
        <begin position="73"/>
        <end position="93"/>
    </location>
</feature>
<dbReference type="InterPro" id="IPR044221">
    <property type="entry name" value="DYAD/AMEIOTIC1"/>
</dbReference>
<accession>A0A3L6T0C7</accession>
<dbReference type="Pfam" id="PF25874">
    <property type="entry name" value="WHD_plant_repro"/>
    <property type="match status" value="1"/>
</dbReference>
<feature type="region of interest" description="Disordered" evidence="2">
    <location>
        <begin position="610"/>
        <end position="646"/>
    </location>
</feature>
<evidence type="ECO:0000313" key="4">
    <source>
        <dbReference type="EMBL" id="RLN29406.1"/>
    </source>
</evidence>
<dbReference type="GO" id="GO:0051177">
    <property type="term" value="P:meiotic sister chromatid cohesion"/>
    <property type="evidence" value="ECO:0007669"/>
    <property type="project" value="InterPro"/>
</dbReference>
<comment type="caution">
    <text evidence="4">The sequence shown here is derived from an EMBL/GenBank/DDBJ whole genome shotgun (WGS) entry which is preliminary data.</text>
</comment>
<feature type="region of interest" description="Disordered" evidence="2">
    <location>
        <begin position="714"/>
        <end position="742"/>
    </location>
</feature>
<feature type="domain" description="PTC1-like winged helix-turn-helix" evidence="3">
    <location>
        <begin position="360"/>
        <end position="441"/>
    </location>
</feature>
<evidence type="ECO:0000313" key="5">
    <source>
        <dbReference type="Proteomes" id="UP000275267"/>
    </source>
</evidence>
<evidence type="ECO:0000256" key="2">
    <source>
        <dbReference type="SAM" id="MobiDB-lite"/>
    </source>
</evidence>
<feature type="region of interest" description="Disordered" evidence="2">
    <location>
        <begin position="157"/>
        <end position="356"/>
    </location>
</feature>
<feature type="compositionally biased region" description="Basic and acidic residues" evidence="2">
    <location>
        <begin position="329"/>
        <end position="340"/>
    </location>
</feature>
<dbReference type="EMBL" id="PQIB02000003">
    <property type="protein sequence ID" value="RLN29406.1"/>
    <property type="molecule type" value="Genomic_DNA"/>
</dbReference>
<feature type="compositionally biased region" description="Basic and acidic residues" evidence="2">
    <location>
        <begin position="276"/>
        <end position="303"/>
    </location>
</feature>
<reference evidence="5" key="1">
    <citation type="journal article" date="2019" name="Nat. Commun.">
        <title>The genome of broomcorn millet.</title>
        <authorList>
            <person name="Zou C."/>
            <person name="Miki D."/>
            <person name="Li D."/>
            <person name="Tang Q."/>
            <person name="Xiao L."/>
            <person name="Rajput S."/>
            <person name="Deng P."/>
            <person name="Jia W."/>
            <person name="Huang R."/>
            <person name="Zhang M."/>
            <person name="Sun Y."/>
            <person name="Hu J."/>
            <person name="Fu X."/>
            <person name="Schnable P.S."/>
            <person name="Li F."/>
            <person name="Zhang H."/>
            <person name="Feng B."/>
            <person name="Zhu X."/>
            <person name="Liu R."/>
            <person name="Schnable J.C."/>
            <person name="Zhu J.-K."/>
            <person name="Zhang H."/>
        </authorList>
    </citation>
    <scope>NUCLEOTIDE SEQUENCE [LARGE SCALE GENOMIC DNA]</scope>
</reference>
<dbReference type="AlphaFoldDB" id="A0A3L6T0C7"/>
<proteinExistence type="predicted"/>
<feature type="compositionally biased region" description="Low complexity" evidence="2">
    <location>
        <begin position="184"/>
        <end position="193"/>
    </location>
</feature>
<gene>
    <name evidence="4" type="ORF">C2845_PM05G01220</name>
</gene>
<dbReference type="STRING" id="4540.A0A3L6T0C7"/>
<feature type="compositionally biased region" description="Low complexity" evidence="2">
    <location>
        <begin position="715"/>
        <end position="728"/>
    </location>
</feature>
<name>A0A3L6T0C7_PANMI</name>
<organism evidence="4 5">
    <name type="scientific">Panicum miliaceum</name>
    <name type="common">Proso millet</name>
    <name type="synonym">Broomcorn millet</name>
    <dbReference type="NCBI Taxonomy" id="4540"/>
    <lineage>
        <taxon>Eukaryota</taxon>
        <taxon>Viridiplantae</taxon>
        <taxon>Streptophyta</taxon>
        <taxon>Embryophyta</taxon>
        <taxon>Tracheophyta</taxon>
        <taxon>Spermatophyta</taxon>
        <taxon>Magnoliopsida</taxon>
        <taxon>Liliopsida</taxon>
        <taxon>Poales</taxon>
        <taxon>Poaceae</taxon>
        <taxon>PACMAD clade</taxon>
        <taxon>Panicoideae</taxon>
        <taxon>Panicodae</taxon>
        <taxon>Paniceae</taxon>
        <taxon>Panicinae</taxon>
        <taxon>Panicum</taxon>
        <taxon>Panicum sect. Panicum</taxon>
    </lineage>
</organism>
<evidence type="ECO:0000256" key="1">
    <source>
        <dbReference type="SAM" id="Coils"/>
    </source>
</evidence>
<dbReference type="InterPro" id="IPR059080">
    <property type="entry name" value="WHD_PTC1"/>
</dbReference>
<feature type="compositionally biased region" description="Basic residues" evidence="2">
    <location>
        <begin position="304"/>
        <end position="328"/>
    </location>
</feature>
<sequence length="809" mass="87401">MRQVISAIPEAAASSLRSAATRRAARTAKAAATCHAPTPLRFFPSLFDFSFPSRLCFAQKLCPFSLSPPVSVPSSALSPRDGSASRRRAMSTCGGGGGIIPASRFLRRRAAVRDLGRDAAADADAFWAAAPRLYDFSQQQPQPQQEEQVLVLPAVAAQHSPPPEPKPRSSAPLALQHQRRHRPATPAAPGTATVEGMGRRGAAAQRGDEDQESISGGAKKRKWLEDVAAVQESGQEDKPVVAKAGKSMSRNRRKTRWGSLRRRRGAPRRAKKAPRVVKEETAVAEEESSRDVKPPVVEAERTTRRSRKRAGSSARGRRPGAAKRAKKTPLKEEKVEEAESKPAAPAPAPEPSSPRGKVDRWAAWRYAAGEAVLLDILRARGASAGKPAPRAVVRAQARRHIGDTGLLDHLLRHIADKVPAGSGERVRRRYNPAGGLEYWLEPAELAATRREAGVDDPFWVPPPGWKPGDPVSPEGRALVVQKQVEELAGELDVVKRQMKQLDSNLVQVSKEAYISWKGYDCMVKANGKLEKEVLSLEEKYENATQVNGELKELLLLLKEKYETVLEKNDKLEEQMVALSTSFQSMKEDLLLQTIGEQPMLMLAQEPWDADKQEASAGAGNQLVDTDDIDGSFSSNGGTSGSTKRALRRCSVRMRRRDGMLQWPTPASDGTTTSPRELPEPLTPGADMVITDFDAVINSLAPPSMEEYLMAEGLPTSTSASSTNASPKLPLLPAPASPVQVQPSPLQSTTVTMADQQTVQPYSGDFNLQLRHKDTSSSPSGPCGAKALKLDAGAGVGSVGTELAVTTPTY</sequence>
<keyword evidence="5" id="KW-1185">Reference proteome</keyword>
<dbReference type="Proteomes" id="UP000275267">
    <property type="component" value="Unassembled WGS sequence"/>
</dbReference>
<feature type="compositionally biased region" description="Basic residues" evidence="2">
    <location>
        <begin position="249"/>
        <end position="275"/>
    </location>
</feature>
<feature type="compositionally biased region" description="Low complexity" evidence="2">
    <location>
        <begin position="630"/>
        <end position="642"/>
    </location>
</feature>
<keyword evidence="1" id="KW-0175">Coiled coil</keyword>
<dbReference type="OrthoDB" id="515863at2759"/>